<dbReference type="InterPro" id="IPR036396">
    <property type="entry name" value="Cyt_P450_sf"/>
</dbReference>
<dbReference type="SUPFAM" id="SSF48264">
    <property type="entry name" value="Cytochrome P450"/>
    <property type="match status" value="1"/>
</dbReference>
<keyword evidence="11" id="KW-0503">Monooxygenase</keyword>
<evidence type="ECO:0000256" key="5">
    <source>
        <dbReference type="ARBA" id="ARBA00022617"/>
    </source>
</evidence>
<dbReference type="PANTHER" id="PTHR24305">
    <property type="entry name" value="CYTOCHROME P450"/>
    <property type="match status" value="1"/>
</dbReference>
<evidence type="ECO:0000256" key="14">
    <source>
        <dbReference type="SAM" id="Phobius"/>
    </source>
</evidence>
<evidence type="ECO:0000256" key="3">
    <source>
        <dbReference type="ARBA" id="ARBA00004721"/>
    </source>
</evidence>
<keyword evidence="7 13" id="KW-0479">Metal-binding</keyword>
<evidence type="ECO:0000256" key="1">
    <source>
        <dbReference type="ARBA" id="ARBA00001971"/>
    </source>
</evidence>
<comment type="cofactor">
    <cofactor evidence="1 13">
        <name>heme</name>
        <dbReference type="ChEBI" id="CHEBI:30413"/>
    </cofactor>
</comment>
<dbReference type="AlphaFoldDB" id="A0AAD6YYQ9"/>
<keyword evidence="5 13" id="KW-0349">Heme</keyword>
<evidence type="ECO:0000256" key="4">
    <source>
        <dbReference type="ARBA" id="ARBA00010617"/>
    </source>
</evidence>
<dbReference type="GO" id="GO:0016705">
    <property type="term" value="F:oxidoreductase activity, acting on paired donors, with incorporation or reduction of molecular oxygen"/>
    <property type="evidence" value="ECO:0007669"/>
    <property type="project" value="InterPro"/>
</dbReference>
<dbReference type="InterPro" id="IPR001128">
    <property type="entry name" value="Cyt_P450"/>
</dbReference>
<organism evidence="15 16">
    <name type="scientific">Mycena albidolilacea</name>
    <dbReference type="NCBI Taxonomy" id="1033008"/>
    <lineage>
        <taxon>Eukaryota</taxon>
        <taxon>Fungi</taxon>
        <taxon>Dikarya</taxon>
        <taxon>Basidiomycota</taxon>
        <taxon>Agaricomycotina</taxon>
        <taxon>Agaricomycetes</taxon>
        <taxon>Agaricomycetidae</taxon>
        <taxon>Agaricales</taxon>
        <taxon>Marasmiineae</taxon>
        <taxon>Mycenaceae</taxon>
        <taxon>Mycena</taxon>
    </lineage>
</organism>
<evidence type="ECO:0000256" key="12">
    <source>
        <dbReference type="ARBA" id="ARBA00023136"/>
    </source>
</evidence>
<dbReference type="GO" id="GO:0004497">
    <property type="term" value="F:monooxygenase activity"/>
    <property type="evidence" value="ECO:0007669"/>
    <property type="project" value="UniProtKB-KW"/>
</dbReference>
<evidence type="ECO:0000313" key="16">
    <source>
        <dbReference type="Proteomes" id="UP001218218"/>
    </source>
</evidence>
<dbReference type="EMBL" id="JARIHO010000124">
    <property type="protein sequence ID" value="KAJ7301909.1"/>
    <property type="molecule type" value="Genomic_DNA"/>
</dbReference>
<dbReference type="GO" id="GO:0020037">
    <property type="term" value="F:heme binding"/>
    <property type="evidence" value="ECO:0007669"/>
    <property type="project" value="InterPro"/>
</dbReference>
<evidence type="ECO:0000256" key="2">
    <source>
        <dbReference type="ARBA" id="ARBA00004370"/>
    </source>
</evidence>
<dbReference type="InterPro" id="IPR002401">
    <property type="entry name" value="Cyt_P450_E_grp-I"/>
</dbReference>
<accession>A0AAD6YYQ9</accession>
<dbReference type="GO" id="GO:0005506">
    <property type="term" value="F:iron ion binding"/>
    <property type="evidence" value="ECO:0007669"/>
    <property type="project" value="InterPro"/>
</dbReference>
<name>A0AAD6YYQ9_9AGAR</name>
<evidence type="ECO:0000256" key="7">
    <source>
        <dbReference type="ARBA" id="ARBA00022723"/>
    </source>
</evidence>
<reference evidence="15" key="1">
    <citation type="submission" date="2023-03" db="EMBL/GenBank/DDBJ databases">
        <title>Massive genome expansion in bonnet fungi (Mycena s.s.) driven by repeated elements and novel gene families across ecological guilds.</title>
        <authorList>
            <consortium name="Lawrence Berkeley National Laboratory"/>
            <person name="Harder C.B."/>
            <person name="Miyauchi S."/>
            <person name="Viragh M."/>
            <person name="Kuo A."/>
            <person name="Thoen E."/>
            <person name="Andreopoulos B."/>
            <person name="Lu D."/>
            <person name="Skrede I."/>
            <person name="Drula E."/>
            <person name="Henrissat B."/>
            <person name="Morin E."/>
            <person name="Kohler A."/>
            <person name="Barry K."/>
            <person name="LaButti K."/>
            <person name="Morin E."/>
            <person name="Salamov A."/>
            <person name="Lipzen A."/>
            <person name="Mereny Z."/>
            <person name="Hegedus B."/>
            <person name="Baldrian P."/>
            <person name="Stursova M."/>
            <person name="Weitz H."/>
            <person name="Taylor A."/>
            <person name="Grigoriev I.V."/>
            <person name="Nagy L.G."/>
            <person name="Martin F."/>
            <person name="Kauserud H."/>
        </authorList>
    </citation>
    <scope>NUCLEOTIDE SEQUENCE</scope>
    <source>
        <strain evidence="15">CBHHK002</strain>
    </source>
</reference>
<proteinExistence type="inferred from homology"/>
<protein>
    <submittedName>
        <fullName evidence="15">Cytochrome P450</fullName>
    </submittedName>
</protein>
<keyword evidence="16" id="KW-1185">Reference proteome</keyword>
<keyword evidence="9" id="KW-0560">Oxidoreductase</keyword>
<dbReference type="CDD" id="cd11069">
    <property type="entry name" value="CYP_FUM15-like"/>
    <property type="match status" value="1"/>
</dbReference>
<sequence length="582" mass="65152">MYYGKQRNRPPWIRYTDDWVVRLRGTPHGASKITRFPPTPCIPMTTSLYLYGSIALSAYFIWSIFRRFRGFAGLQNIPGPPCHSILTGNMSAFFDPDGWEFQKELEENYGQVVKIYGPLGTPQLFVFDSAALHSILVGDADAYEEPPAYSSLYGLLWGPGFFSSVGADHHRYRKIAMPAFATGKIRQMIPFFYEVAERARDGLMSPFLADGRKTLDLNNILNRTSLEIIGRAGIGYSFDSMRPEDTSEDRYAVTLKEVLPTVFKMALFIPLLPYLTKIGSSAFRRAVVGIIPWKTLHTAKNIVDDMHNAALNLILSKKAAVAQGQPDTRDDSKDIMSLLLKGNLTADEDMSLSDEELVGQTGMIISAATDTTSSALDRMFHILSLHPEMQERLRTEITESPEHMDYEQLGSLPYLDAFVHEVLRVYPPVTPVMHRETLKDTILPLSKPLNGVNGEAITSIAVPKGTTVYIAISGANHNRNVWGDDALEFKPERWDHGKASTQNEKICGIYGNMMTFIGGERSCIGFQFSLLEMKVILSVFLRRFKFSPAMDGPVQWKMPGIIALPSVDGKVQLPLMVEIMKE</sequence>
<keyword evidence="8 14" id="KW-1133">Transmembrane helix</keyword>
<evidence type="ECO:0000256" key="10">
    <source>
        <dbReference type="ARBA" id="ARBA00023004"/>
    </source>
</evidence>
<dbReference type="GO" id="GO:0016020">
    <property type="term" value="C:membrane"/>
    <property type="evidence" value="ECO:0007669"/>
    <property type="project" value="UniProtKB-SubCell"/>
</dbReference>
<dbReference type="InterPro" id="IPR050121">
    <property type="entry name" value="Cytochrome_P450_monoxygenase"/>
</dbReference>
<dbReference type="Proteomes" id="UP001218218">
    <property type="component" value="Unassembled WGS sequence"/>
</dbReference>
<comment type="similarity">
    <text evidence="4">Belongs to the cytochrome P450 family.</text>
</comment>
<dbReference type="Pfam" id="PF00067">
    <property type="entry name" value="p450"/>
    <property type="match status" value="1"/>
</dbReference>
<gene>
    <name evidence="15" type="ORF">DFH08DRAFT_906229</name>
</gene>
<evidence type="ECO:0000313" key="15">
    <source>
        <dbReference type="EMBL" id="KAJ7301909.1"/>
    </source>
</evidence>
<comment type="pathway">
    <text evidence="3">Secondary metabolite biosynthesis; terpenoid biosynthesis.</text>
</comment>
<dbReference type="PANTHER" id="PTHR24305:SF166">
    <property type="entry name" value="CYTOCHROME P450 12A4, MITOCHONDRIAL-RELATED"/>
    <property type="match status" value="1"/>
</dbReference>
<evidence type="ECO:0000256" key="9">
    <source>
        <dbReference type="ARBA" id="ARBA00023002"/>
    </source>
</evidence>
<dbReference type="PRINTS" id="PR00463">
    <property type="entry name" value="EP450I"/>
</dbReference>
<keyword evidence="12 14" id="KW-0472">Membrane</keyword>
<keyword evidence="10 13" id="KW-0408">Iron</keyword>
<comment type="subcellular location">
    <subcellularLocation>
        <location evidence="2">Membrane</location>
    </subcellularLocation>
</comment>
<evidence type="ECO:0000256" key="8">
    <source>
        <dbReference type="ARBA" id="ARBA00022989"/>
    </source>
</evidence>
<evidence type="ECO:0000256" key="13">
    <source>
        <dbReference type="PIRSR" id="PIRSR602401-1"/>
    </source>
</evidence>
<evidence type="ECO:0000256" key="6">
    <source>
        <dbReference type="ARBA" id="ARBA00022692"/>
    </source>
</evidence>
<comment type="caution">
    <text evidence="15">The sequence shown here is derived from an EMBL/GenBank/DDBJ whole genome shotgun (WGS) entry which is preliminary data.</text>
</comment>
<dbReference type="PRINTS" id="PR00385">
    <property type="entry name" value="P450"/>
</dbReference>
<feature type="binding site" description="axial binding residue" evidence="13">
    <location>
        <position position="523"/>
    </location>
    <ligand>
        <name>heme</name>
        <dbReference type="ChEBI" id="CHEBI:30413"/>
    </ligand>
    <ligandPart>
        <name>Fe</name>
        <dbReference type="ChEBI" id="CHEBI:18248"/>
    </ligandPart>
</feature>
<feature type="transmembrane region" description="Helical" evidence="14">
    <location>
        <begin position="48"/>
        <end position="65"/>
    </location>
</feature>
<dbReference type="Gene3D" id="1.10.630.10">
    <property type="entry name" value="Cytochrome P450"/>
    <property type="match status" value="1"/>
</dbReference>
<keyword evidence="6 14" id="KW-0812">Transmembrane</keyword>
<evidence type="ECO:0000256" key="11">
    <source>
        <dbReference type="ARBA" id="ARBA00023033"/>
    </source>
</evidence>